<dbReference type="EMBL" id="KM595078">
    <property type="protein sequence ID" value="AIT70731.1"/>
    <property type="molecule type" value="Genomic_DNA"/>
</dbReference>
<dbReference type="InterPro" id="IPR006834">
    <property type="entry name" value="Pox_A8"/>
</dbReference>
<evidence type="ECO:0000256" key="5">
    <source>
        <dbReference type="ARBA" id="ARBA00023015"/>
    </source>
</evidence>
<evidence type="ECO:0000256" key="7">
    <source>
        <dbReference type="ARBA" id="ARBA00023163"/>
    </source>
</evidence>
<keyword evidence="5" id="KW-0805">Transcription regulation</keyword>
<protein>
    <recommendedName>
        <fullName evidence="3">Intermediate transcription factor 3 small subunit</fullName>
    </recommendedName>
    <alternativeName>
        <fullName evidence="9">VITF-3 32 kDa subunit</fullName>
    </alternativeName>
    <alternativeName>
        <fullName evidence="8">VITF-3 small subunit</fullName>
    </alternativeName>
</protein>
<evidence type="ECO:0000256" key="2">
    <source>
        <dbReference type="ARBA" id="ARBA00011528"/>
    </source>
</evidence>
<dbReference type="Proteomes" id="UP000121784">
    <property type="component" value="Segment"/>
</dbReference>
<gene>
    <name evidence="11" type="primary">116</name>
</gene>
<evidence type="ECO:0000313" key="12">
    <source>
        <dbReference type="Proteomes" id="UP000121784"/>
    </source>
</evidence>
<reference evidence="11 12" key="1">
    <citation type="submission" date="2014-09" db="EMBL/GenBank/DDBJ databases">
        <title>Complete Genome Sequence of the Embu Virus Strain SPAn 880.</title>
        <authorList>
            <person name="Ibrahim M.S."/>
            <person name="Antwerpen M.H."/>
            <person name="Georgi E."/>
            <person name="Vette P."/>
            <person name="Zoeller G."/>
            <person name="Meyer H."/>
        </authorList>
    </citation>
    <scope>NUCLEOTIDE SEQUENCE [LARGE SCALE GENOMIC DNA]</scope>
    <source>
        <strain evidence="11">SPAn880</strain>
    </source>
</reference>
<keyword evidence="6" id="KW-0010">Activator</keyword>
<dbReference type="Pfam" id="PF04745">
    <property type="entry name" value="Pox_A8"/>
    <property type="match status" value="1"/>
</dbReference>
<sequence length="292" mass="34239">MFDPVPDLNIEANIELGDVSVDLTKTRVGETASYYSKNRRLIVHKTKDDERKLALRLFLPRMYILSYKEVNYLFRCIDSIKDVAITKKNNVIVAPYIIILTMASKGYKLTDSILELFFPEIYNENSKKFKFSSQVCIIKEKLGYSGSQYHTYDFELYYSTIALAIRNNINDDSESNIFDTRIESEFIRSFSEITYRFYILLLKSNLIQWSSSTGTIINQMVNIVLDTIYNILEKDDITNINCKLAIDTTIPFDLIKDRYDKFKKLMNDIQSTNSFKISKSFSEILHKYFIYY</sequence>
<evidence type="ECO:0000256" key="10">
    <source>
        <dbReference type="ARBA" id="ARBA00034740"/>
    </source>
</evidence>
<keyword evidence="4" id="KW-0244">Early protein</keyword>
<evidence type="ECO:0000256" key="4">
    <source>
        <dbReference type="ARBA" id="ARBA00022518"/>
    </source>
</evidence>
<evidence type="ECO:0000313" key="11">
    <source>
        <dbReference type="EMBL" id="AIT70731.1"/>
    </source>
</evidence>
<evidence type="ECO:0000256" key="1">
    <source>
        <dbReference type="ARBA" id="ARBA00003344"/>
    </source>
</evidence>
<name>A0A097IVX9_9POXV</name>
<evidence type="ECO:0000256" key="9">
    <source>
        <dbReference type="ARBA" id="ARBA00030405"/>
    </source>
</evidence>
<evidence type="ECO:0000256" key="3">
    <source>
        <dbReference type="ARBA" id="ARBA00015634"/>
    </source>
</evidence>
<accession>A0A097IVX9</accession>
<proteinExistence type="inferred from homology"/>
<comment type="subunit">
    <text evidence="2">Heterodimer of a 45 kDa (A23R) and a 32 kDa (A8R) subunit to form the virus intermediate transcription factor (VITF)-3.</text>
</comment>
<organism evidence="11 12">
    <name type="scientific">Cotia virus</name>
    <dbReference type="NCBI Taxonomy" id="39444"/>
    <lineage>
        <taxon>Viruses</taxon>
        <taxon>Varidnaviria</taxon>
        <taxon>Bamfordvirae</taxon>
        <taxon>Nucleocytoviricota</taxon>
        <taxon>Pokkesviricetes</taxon>
        <taxon>Chitovirales</taxon>
        <taxon>Poxviridae</taxon>
        <taxon>Chordopoxvirinae</taxon>
        <taxon>Oryzopoxvirus</taxon>
        <taxon>Oryzopoxvirus cotia</taxon>
    </lineage>
</organism>
<evidence type="ECO:0000256" key="8">
    <source>
        <dbReference type="ARBA" id="ARBA00030145"/>
    </source>
</evidence>
<comment type="similarity">
    <text evidence="10">Belongs to the orthopoxvirus OPG134 family.</text>
</comment>
<comment type="function">
    <text evidence="1">Acts with RNA polymerase to initiate transcription from intermediate gene promoters.</text>
</comment>
<evidence type="ECO:0000256" key="6">
    <source>
        <dbReference type="ARBA" id="ARBA00023159"/>
    </source>
</evidence>
<keyword evidence="7" id="KW-0804">Transcription</keyword>